<dbReference type="Gene3D" id="3.40.50.200">
    <property type="entry name" value="Peptidase S8/S53 domain"/>
    <property type="match status" value="1"/>
</dbReference>
<evidence type="ECO:0008006" key="3">
    <source>
        <dbReference type="Google" id="ProtNLM"/>
    </source>
</evidence>
<gene>
    <name evidence="1" type="ORF">SAMN04488239_10133</name>
</gene>
<name>A0A1G6I5W7_9RHOB</name>
<dbReference type="GO" id="GO:0006508">
    <property type="term" value="P:proteolysis"/>
    <property type="evidence" value="ECO:0007669"/>
    <property type="project" value="InterPro"/>
</dbReference>
<evidence type="ECO:0000313" key="1">
    <source>
        <dbReference type="EMBL" id="SDC01831.1"/>
    </source>
</evidence>
<dbReference type="RefSeq" id="WP_093026698.1">
    <property type="nucleotide sequence ID" value="NZ_FMZV01000001.1"/>
</dbReference>
<dbReference type="Proteomes" id="UP000199628">
    <property type="component" value="Unassembled WGS sequence"/>
</dbReference>
<dbReference type="STRING" id="639004.SAMN04488239_10133"/>
<dbReference type="SUPFAM" id="SSF52743">
    <property type="entry name" value="Subtilisin-like"/>
    <property type="match status" value="1"/>
</dbReference>
<keyword evidence="2" id="KW-1185">Reference proteome</keyword>
<reference evidence="2" key="1">
    <citation type="submission" date="2016-10" db="EMBL/GenBank/DDBJ databases">
        <authorList>
            <person name="Varghese N."/>
            <person name="Submissions S."/>
        </authorList>
    </citation>
    <scope>NUCLEOTIDE SEQUENCE [LARGE SCALE GENOMIC DNA]</scope>
    <source>
        <strain evidence="2">CGMCC 1.9108</strain>
    </source>
</reference>
<dbReference type="OrthoDB" id="6087879at2"/>
<dbReference type="InterPro" id="IPR036852">
    <property type="entry name" value="Peptidase_S8/S53_dom_sf"/>
</dbReference>
<evidence type="ECO:0000313" key="2">
    <source>
        <dbReference type="Proteomes" id="UP000199628"/>
    </source>
</evidence>
<proteinExistence type="predicted"/>
<sequence>MPVIALIDGLLPRAWPGLKERVAFHETQPYQSGSPATSHAMQMALAIRRNAPDAEFESLGVFAGSLACSVSSVCDALAYAAQSDASIVHCSFGLGRDVPELGKSVARILASGKFLVASAPARGAVSFPAAYEGVIAVQGDARCTPGQWSHLNLSHAEFGACPHGPDGMTNGASTAAAHFSGHLARALALNSLGTLRADPAFRGRERILRSQEVPDALALCRSPGVTAGHDGA</sequence>
<organism evidence="1 2">
    <name type="scientific">Ruegeria marina</name>
    <dbReference type="NCBI Taxonomy" id="639004"/>
    <lineage>
        <taxon>Bacteria</taxon>
        <taxon>Pseudomonadati</taxon>
        <taxon>Pseudomonadota</taxon>
        <taxon>Alphaproteobacteria</taxon>
        <taxon>Rhodobacterales</taxon>
        <taxon>Roseobacteraceae</taxon>
        <taxon>Ruegeria</taxon>
    </lineage>
</organism>
<dbReference type="GO" id="GO:0004252">
    <property type="term" value="F:serine-type endopeptidase activity"/>
    <property type="evidence" value="ECO:0007669"/>
    <property type="project" value="InterPro"/>
</dbReference>
<dbReference type="EMBL" id="FMZV01000001">
    <property type="protein sequence ID" value="SDC01831.1"/>
    <property type="molecule type" value="Genomic_DNA"/>
</dbReference>
<dbReference type="AlphaFoldDB" id="A0A1G6I5W7"/>
<protein>
    <recommendedName>
        <fullName evidence="3">Subtilase family protein</fullName>
    </recommendedName>
</protein>
<accession>A0A1G6I5W7</accession>